<dbReference type="PATRIC" id="fig|1280953.3.peg.2593"/>
<dbReference type="STRING" id="1280953.HOC_12887"/>
<protein>
    <submittedName>
        <fullName evidence="4">KR domain-containing protein</fullName>
    </submittedName>
</protein>
<accession>A0A059G673</accession>
<organism evidence="4 5">
    <name type="scientific">Hyphomonas oceanitis SCH89</name>
    <dbReference type="NCBI Taxonomy" id="1280953"/>
    <lineage>
        <taxon>Bacteria</taxon>
        <taxon>Pseudomonadati</taxon>
        <taxon>Pseudomonadota</taxon>
        <taxon>Alphaproteobacteria</taxon>
        <taxon>Hyphomonadales</taxon>
        <taxon>Hyphomonadaceae</taxon>
        <taxon>Hyphomonas</taxon>
    </lineage>
</organism>
<dbReference type="SUPFAM" id="SSF51735">
    <property type="entry name" value="NAD(P)-binding Rossmann-fold domains"/>
    <property type="match status" value="1"/>
</dbReference>
<evidence type="ECO:0000259" key="3">
    <source>
        <dbReference type="SMART" id="SM00822"/>
    </source>
</evidence>
<keyword evidence="1" id="KW-0808">Transferase</keyword>
<dbReference type="Pfam" id="PF08659">
    <property type="entry name" value="KR"/>
    <property type="match status" value="1"/>
</dbReference>
<dbReference type="PANTHER" id="PTHR43775:SF51">
    <property type="entry name" value="INACTIVE PHENOLPHTHIOCEROL SYNTHESIS POLYKETIDE SYNTHASE TYPE I PKS1-RELATED"/>
    <property type="match status" value="1"/>
</dbReference>
<dbReference type="RefSeq" id="WP_035539227.1">
    <property type="nucleotide sequence ID" value="NZ_ARYL01000019.1"/>
</dbReference>
<comment type="caution">
    <text evidence="4">The sequence shown here is derived from an EMBL/GenBank/DDBJ whole genome shotgun (WGS) entry which is preliminary data.</text>
</comment>
<name>A0A059G673_9PROT</name>
<reference evidence="4 5" key="1">
    <citation type="journal article" date="2014" name="Antonie Van Leeuwenhoek">
        <title>Hyphomonas beringensis sp. nov. and Hyphomonas chukchiensis sp. nov., isolated from surface seawater of the Bering Sea and Chukchi Sea.</title>
        <authorList>
            <person name="Li C."/>
            <person name="Lai Q."/>
            <person name="Li G."/>
            <person name="Dong C."/>
            <person name="Wang J."/>
            <person name="Liao Y."/>
            <person name="Shao Z."/>
        </authorList>
    </citation>
    <scope>NUCLEOTIDE SEQUENCE [LARGE SCALE GENOMIC DNA]</scope>
    <source>
        <strain evidence="4 5">SCH89</strain>
    </source>
</reference>
<dbReference type="Proteomes" id="UP000024942">
    <property type="component" value="Unassembled WGS sequence"/>
</dbReference>
<evidence type="ECO:0000256" key="2">
    <source>
        <dbReference type="SAM" id="MobiDB-lite"/>
    </source>
</evidence>
<dbReference type="EMBL" id="ARYL01000019">
    <property type="protein sequence ID" value="KDA01953.1"/>
    <property type="molecule type" value="Genomic_DNA"/>
</dbReference>
<dbReference type="GO" id="GO:0004312">
    <property type="term" value="F:fatty acid synthase activity"/>
    <property type="evidence" value="ECO:0007669"/>
    <property type="project" value="TreeGrafter"/>
</dbReference>
<dbReference type="OrthoDB" id="7617297at2"/>
<dbReference type="GO" id="GO:0006633">
    <property type="term" value="P:fatty acid biosynthetic process"/>
    <property type="evidence" value="ECO:0007669"/>
    <property type="project" value="TreeGrafter"/>
</dbReference>
<sequence length="461" mass="47373">MVQPVAAYGSDVCPVRFTAPEPLPMANIPSLGTVEITDADPSMAAALAAAIGGKATRVATPSGTADTVILTEGLTSHPPADRHWSALAQARTARAPGARIVLLQSTETVSGLSGLSRTLRKEWPGVSMTALSLSATDAATRTTHTLAALTASPTDRLLTADGQSRETHISSTLAPPTSSAHTTPALWLVTGGARGVTATCAIELARRTAGTFLLAGRSALSPWPEGVAQTQDLKTLRAALAQQAVASGEKVKPADIDRIARAALAGQEIHTTLTALAAAGANAHYVQLDLSDTATLAPAIAAIQAQHGAITGFVHGAGVLADKLAMEKTEAEVRKVFGPKVDGLLALLDTINTAQLAHVGLFSSASALFGNTGQADYAMANECLNQLARQLHAQLPNAQVKSFNWGPWDGGMVDAGLAAHFAQQGISLIGQADGARIFADQLLSGDRKIVELLVGDAWSGA</sequence>
<evidence type="ECO:0000313" key="4">
    <source>
        <dbReference type="EMBL" id="KDA01953.1"/>
    </source>
</evidence>
<dbReference type="Gene3D" id="3.40.50.720">
    <property type="entry name" value="NAD(P)-binding Rossmann-like Domain"/>
    <property type="match status" value="1"/>
</dbReference>
<dbReference type="InterPro" id="IPR050091">
    <property type="entry name" value="PKS_NRPS_Biosynth_Enz"/>
</dbReference>
<feature type="region of interest" description="Disordered" evidence="2">
    <location>
        <begin position="162"/>
        <end position="181"/>
    </location>
</feature>
<dbReference type="InterPro" id="IPR057326">
    <property type="entry name" value="KR_dom"/>
</dbReference>
<feature type="compositionally biased region" description="Polar residues" evidence="2">
    <location>
        <begin position="169"/>
        <end position="181"/>
    </location>
</feature>
<evidence type="ECO:0000313" key="5">
    <source>
        <dbReference type="Proteomes" id="UP000024942"/>
    </source>
</evidence>
<feature type="domain" description="Ketoreductase" evidence="3">
    <location>
        <begin position="185"/>
        <end position="411"/>
    </location>
</feature>
<gene>
    <name evidence="4" type="ORF">HOC_12887</name>
</gene>
<dbReference type="eggNOG" id="COG4221">
    <property type="taxonomic scope" value="Bacteria"/>
</dbReference>
<dbReference type="InterPro" id="IPR036291">
    <property type="entry name" value="NAD(P)-bd_dom_sf"/>
</dbReference>
<keyword evidence="5" id="KW-1185">Reference proteome</keyword>
<evidence type="ECO:0000256" key="1">
    <source>
        <dbReference type="ARBA" id="ARBA00022679"/>
    </source>
</evidence>
<dbReference type="InterPro" id="IPR013968">
    <property type="entry name" value="PKS_KR"/>
</dbReference>
<proteinExistence type="predicted"/>
<dbReference type="AlphaFoldDB" id="A0A059G673"/>
<dbReference type="SMART" id="SM00822">
    <property type="entry name" value="PKS_KR"/>
    <property type="match status" value="1"/>
</dbReference>
<dbReference type="PANTHER" id="PTHR43775">
    <property type="entry name" value="FATTY ACID SYNTHASE"/>
    <property type="match status" value="1"/>
</dbReference>